<evidence type="ECO:0000313" key="3">
    <source>
        <dbReference type="Proteomes" id="UP000502136"/>
    </source>
</evidence>
<feature type="domain" description="Ferric siderophore reductase C-terminal" evidence="1">
    <location>
        <begin position="238"/>
        <end position="255"/>
    </location>
</feature>
<evidence type="ECO:0000313" key="2">
    <source>
        <dbReference type="EMBL" id="QJC53630.1"/>
    </source>
</evidence>
<dbReference type="Proteomes" id="UP000502136">
    <property type="component" value="Chromosome"/>
</dbReference>
<proteinExistence type="predicted"/>
<dbReference type="AlphaFoldDB" id="A0A6H2H1T1"/>
<sequence>MDEVIGVAQEAASFDFGIIKMFYHISPEGADEPLFEMDADRFFDAETLGKALDLGGSTVQATSRALPASFVGTTLGKLLLTQVYLYGMYGSVIDLSPERLTFQIEAHDDHAHLGFRIKELLAETVPTEGAARQLAEAWTAHVRAFLRPAVEAAAEAAAMKPAAIWQQYGAMAEYMKEYAATLALPEPVQERLSFAFRVLAEDIPAEAFGTRRNPYQHNPRYCDNPYPTGGDKLMMQSSCCLYDQREGGVKCYTCPMLTPEQRAERREQVLAEQAG</sequence>
<keyword evidence="3" id="KW-1185">Reference proteome</keyword>
<dbReference type="InterPro" id="IPR024726">
    <property type="entry name" value="FhuF_C"/>
</dbReference>
<dbReference type="RefSeq" id="WP_168909167.1">
    <property type="nucleotide sequence ID" value="NZ_CP051428.1"/>
</dbReference>
<name>A0A6H2H1T1_9BACL</name>
<reference evidence="2 3" key="1">
    <citation type="submission" date="2020-04" db="EMBL/GenBank/DDBJ databases">
        <title>Novel Paenibacillus strain UniB2 isolated from commercial digestive syrup.</title>
        <authorList>
            <person name="Thorat V."/>
            <person name="Kirdat K."/>
            <person name="Tiwarekar B."/>
            <person name="Yadav A."/>
        </authorList>
    </citation>
    <scope>NUCLEOTIDE SEQUENCE [LARGE SCALE GENOMIC DNA]</scope>
    <source>
        <strain evidence="2 3">UniB2</strain>
    </source>
</reference>
<gene>
    <name evidence="2" type="ORF">HGI30_20265</name>
</gene>
<dbReference type="KEGG" id="palr:HGI30_20265"/>
<organism evidence="2 3">
    <name type="scientific">Paenibacillus albicereus</name>
    <dbReference type="NCBI Taxonomy" id="2726185"/>
    <lineage>
        <taxon>Bacteria</taxon>
        <taxon>Bacillati</taxon>
        <taxon>Bacillota</taxon>
        <taxon>Bacilli</taxon>
        <taxon>Bacillales</taxon>
        <taxon>Paenibacillaceae</taxon>
        <taxon>Paenibacillus</taxon>
    </lineage>
</organism>
<accession>A0A6H2H1T1</accession>
<dbReference type="GO" id="GO:0051537">
    <property type="term" value="F:2 iron, 2 sulfur cluster binding"/>
    <property type="evidence" value="ECO:0007669"/>
    <property type="project" value="InterPro"/>
</dbReference>
<evidence type="ECO:0000259" key="1">
    <source>
        <dbReference type="Pfam" id="PF11575"/>
    </source>
</evidence>
<protein>
    <submittedName>
        <fullName evidence="2">(2Fe-2S)-binding protein</fullName>
    </submittedName>
</protein>
<dbReference type="Pfam" id="PF11575">
    <property type="entry name" value="FhuF_C"/>
    <property type="match status" value="1"/>
</dbReference>
<dbReference type="EMBL" id="CP051428">
    <property type="protein sequence ID" value="QJC53630.1"/>
    <property type="molecule type" value="Genomic_DNA"/>
</dbReference>